<dbReference type="Pfam" id="PF00535">
    <property type="entry name" value="Glycos_transf_2"/>
    <property type="match status" value="1"/>
</dbReference>
<dbReference type="SUPFAM" id="SSF53448">
    <property type="entry name" value="Nucleotide-diphospho-sugar transferases"/>
    <property type="match status" value="1"/>
</dbReference>
<dbReference type="InterPro" id="IPR001173">
    <property type="entry name" value="Glyco_trans_2-like"/>
</dbReference>
<dbReference type="Gene3D" id="3.90.550.10">
    <property type="entry name" value="Spore Coat Polysaccharide Biosynthesis Protein SpsA, Chain A"/>
    <property type="match status" value="1"/>
</dbReference>
<dbReference type="PANTHER" id="PTHR22916:SF3">
    <property type="entry name" value="UDP-GLCNAC:BETAGAL BETA-1,3-N-ACETYLGLUCOSAMINYLTRANSFERASE-LIKE PROTEIN 1"/>
    <property type="match status" value="1"/>
</dbReference>
<reference evidence="2 3" key="1">
    <citation type="journal article" date="2016" name="Nat. Commun.">
        <title>Thousands of microbial genomes shed light on interconnected biogeochemical processes in an aquifer system.</title>
        <authorList>
            <person name="Anantharaman K."/>
            <person name="Brown C.T."/>
            <person name="Hug L.A."/>
            <person name="Sharon I."/>
            <person name="Castelle C.J."/>
            <person name="Probst A.J."/>
            <person name="Thomas B.C."/>
            <person name="Singh A."/>
            <person name="Wilkins M.J."/>
            <person name="Karaoz U."/>
            <person name="Brodie E.L."/>
            <person name="Williams K.H."/>
            <person name="Hubbard S.S."/>
            <person name="Banfield J.F."/>
        </authorList>
    </citation>
    <scope>NUCLEOTIDE SEQUENCE [LARGE SCALE GENOMIC DNA]</scope>
</reference>
<evidence type="ECO:0000313" key="2">
    <source>
        <dbReference type="EMBL" id="OGG16607.1"/>
    </source>
</evidence>
<gene>
    <name evidence="2" type="ORF">A3D78_00250</name>
</gene>
<evidence type="ECO:0000259" key="1">
    <source>
        <dbReference type="Pfam" id="PF00535"/>
    </source>
</evidence>
<accession>A0A1F5ZX44</accession>
<evidence type="ECO:0000313" key="3">
    <source>
        <dbReference type="Proteomes" id="UP000176253"/>
    </source>
</evidence>
<dbReference type="AlphaFoldDB" id="A0A1F5ZX44"/>
<sequence length="349" mass="41602">MKKPFFSIVIITYNRCNFLKANLKILLHQSFKDYEIVISDNASTDNTAKIVNSFKDKNIRFMRNKVNIGFPSNIKKAMLAAKGQYIFTLGDDDFILSEDTLLRIKYILDKKQYGIVRLNILERNYYGPGLQKKLIHLNRDKKIKAHSNTGQILDFYKEVDIGMMSGIIFKNENIIPDKFIDCETYPWFKVVIDNTRRYGAYFLSDTYMVITWTKVTNHQPSWVVKNDRLEFETYDRELFKLIPNKKRTLYRFNYYKNYINLFPVIKLYSTNNNLIQFVKRLLKLEPKLKAEVKLWINLMSTLLIPKVVWVKVRLIYHSINNKIDGIPELNSQTKKYNYLMNRYYKFLQS</sequence>
<feature type="domain" description="Glycosyltransferase 2-like" evidence="1">
    <location>
        <begin position="7"/>
        <end position="134"/>
    </location>
</feature>
<dbReference type="Proteomes" id="UP000176253">
    <property type="component" value="Unassembled WGS sequence"/>
</dbReference>
<dbReference type="EMBL" id="MFJM01000056">
    <property type="protein sequence ID" value="OGG16607.1"/>
    <property type="molecule type" value="Genomic_DNA"/>
</dbReference>
<comment type="caution">
    <text evidence="2">The sequence shown here is derived from an EMBL/GenBank/DDBJ whole genome shotgun (WGS) entry which is preliminary data.</text>
</comment>
<proteinExistence type="predicted"/>
<dbReference type="STRING" id="1798383.A3D78_00250"/>
<dbReference type="PANTHER" id="PTHR22916">
    <property type="entry name" value="GLYCOSYLTRANSFERASE"/>
    <property type="match status" value="1"/>
</dbReference>
<protein>
    <recommendedName>
        <fullName evidence="1">Glycosyltransferase 2-like domain-containing protein</fullName>
    </recommendedName>
</protein>
<name>A0A1F5ZX44_9BACT</name>
<dbReference type="GO" id="GO:0016758">
    <property type="term" value="F:hexosyltransferase activity"/>
    <property type="evidence" value="ECO:0007669"/>
    <property type="project" value="UniProtKB-ARBA"/>
</dbReference>
<dbReference type="InterPro" id="IPR029044">
    <property type="entry name" value="Nucleotide-diphossugar_trans"/>
</dbReference>
<organism evidence="2 3">
    <name type="scientific">Candidatus Gottesmanbacteria bacterium RIFCSPHIGHO2_02_FULL_39_14</name>
    <dbReference type="NCBI Taxonomy" id="1798383"/>
    <lineage>
        <taxon>Bacteria</taxon>
        <taxon>Candidatus Gottesmaniibacteriota</taxon>
    </lineage>
</organism>